<reference evidence="1" key="1">
    <citation type="journal article" date="2015" name="Nature">
        <title>Complex archaea that bridge the gap between prokaryotes and eukaryotes.</title>
        <authorList>
            <person name="Spang A."/>
            <person name="Saw J.H."/>
            <person name="Jorgensen S.L."/>
            <person name="Zaremba-Niedzwiedzka K."/>
            <person name="Martijn J."/>
            <person name="Lind A.E."/>
            <person name="van Eijk R."/>
            <person name="Schleper C."/>
            <person name="Guy L."/>
            <person name="Ettema T.J."/>
        </authorList>
    </citation>
    <scope>NUCLEOTIDE SEQUENCE</scope>
</reference>
<gene>
    <name evidence="1" type="ORF">LCGC14_0940000</name>
</gene>
<accession>A0A0F9P6I1</accession>
<comment type="caution">
    <text evidence="1">The sequence shown here is derived from an EMBL/GenBank/DDBJ whole genome shotgun (WGS) entry which is preliminary data.</text>
</comment>
<name>A0A0F9P6I1_9ZZZZ</name>
<organism evidence="1">
    <name type="scientific">marine sediment metagenome</name>
    <dbReference type="NCBI Taxonomy" id="412755"/>
    <lineage>
        <taxon>unclassified sequences</taxon>
        <taxon>metagenomes</taxon>
        <taxon>ecological metagenomes</taxon>
    </lineage>
</organism>
<evidence type="ECO:0008006" key="2">
    <source>
        <dbReference type="Google" id="ProtNLM"/>
    </source>
</evidence>
<protein>
    <recommendedName>
        <fullName evidence="2">Rhamnosyl O-methyltransferase</fullName>
    </recommendedName>
</protein>
<dbReference type="EMBL" id="LAZR01003282">
    <property type="protein sequence ID" value="KKN20007.1"/>
    <property type="molecule type" value="Genomic_DNA"/>
</dbReference>
<dbReference type="AlphaFoldDB" id="A0A0F9P6I1"/>
<proteinExistence type="predicted"/>
<sequence length="189" mass="21125">MRRDPMTGRPRGAIRQQLFGQPVQQTWSALYVMEGLLSAHKEIKWICEIGTGFGSLWLYLAVWGCRNRIPCLSIDKVNRTPPGTQDVAYRLGSQFVQADCFAPAGRQKLLSYMSQGKGEGFLLCDGGDKPREIAEFGPQVPAGTIVLAHDYGTEILPADVEAVPELEYYQPWHDQSMALETLLAVLRRK</sequence>
<evidence type="ECO:0000313" key="1">
    <source>
        <dbReference type="EMBL" id="KKN20007.1"/>
    </source>
</evidence>